<organism evidence="1 2">
    <name type="scientific">Tolypocladium paradoxum</name>
    <dbReference type="NCBI Taxonomy" id="94208"/>
    <lineage>
        <taxon>Eukaryota</taxon>
        <taxon>Fungi</taxon>
        <taxon>Dikarya</taxon>
        <taxon>Ascomycota</taxon>
        <taxon>Pezizomycotina</taxon>
        <taxon>Sordariomycetes</taxon>
        <taxon>Hypocreomycetidae</taxon>
        <taxon>Hypocreales</taxon>
        <taxon>Ophiocordycipitaceae</taxon>
        <taxon>Tolypocladium</taxon>
    </lineage>
</organism>
<dbReference type="Gene3D" id="1.10.630.10">
    <property type="entry name" value="Cytochrome P450"/>
    <property type="match status" value="1"/>
</dbReference>
<name>A0A2S4L0L0_9HYPO</name>
<dbReference type="AlphaFoldDB" id="A0A2S4L0L0"/>
<accession>A0A2S4L0L0</accession>
<keyword evidence="2" id="KW-1185">Reference proteome</keyword>
<dbReference type="GO" id="GO:0005506">
    <property type="term" value="F:iron ion binding"/>
    <property type="evidence" value="ECO:0007669"/>
    <property type="project" value="InterPro"/>
</dbReference>
<evidence type="ECO:0000313" key="2">
    <source>
        <dbReference type="Proteomes" id="UP000237481"/>
    </source>
</evidence>
<reference evidence="1 2" key="1">
    <citation type="submission" date="2018-01" db="EMBL/GenBank/DDBJ databases">
        <title>Harnessing the power of phylogenomics to disentangle the directionality and signatures of interkingdom host jumping in the parasitic fungal genus Tolypocladium.</title>
        <authorList>
            <person name="Quandt C.A."/>
            <person name="Patterson W."/>
            <person name="Spatafora J.W."/>
        </authorList>
    </citation>
    <scope>NUCLEOTIDE SEQUENCE [LARGE SCALE GENOMIC DNA]</scope>
    <source>
        <strain evidence="1 2">NRBC 100945</strain>
    </source>
</reference>
<dbReference type="Proteomes" id="UP000237481">
    <property type="component" value="Unassembled WGS sequence"/>
</dbReference>
<dbReference type="InterPro" id="IPR036396">
    <property type="entry name" value="Cyt_P450_sf"/>
</dbReference>
<protein>
    <submittedName>
        <fullName evidence="1">FUM6p</fullName>
    </submittedName>
</protein>
<proteinExistence type="predicted"/>
<sequence length="68" mass="7221">MAPKAPSDSSTAESSPCPIINGMLAAHKDDNLEPIPGPRPSPFLGNLLDFDFDNFTKSLGELGKTYGE</sequence>
<dbReference type="EMBL" id="PKSG01000373">
    <property type="protein sequence ID" value="POR35988.1"/>
    <property type="molecule type" value="Genomic_DNA"/>
</dbReference>
<dbReference type="GO" id="GO:0004497">
    <property type="term" value="F:monooxygenase activity"/>
    <property type="evidence" value="ECO:0007669"/>
    <property type="project" value="InterPro"/>
</dbReference>
<dbReference type="GO" id="GO:0016705">
    <property type="term" value="F:oxidoreductase activity, acting on paired donors, with incorporation or reduction of molecular oxygen"/>
    <property type="evidence" value="ECO:0007669"/>
    <property type="project" value="InterPro"/>
</dbReference>
<comment type="caution">
    <text evidence="1">The sequence shown here is derived from an EMBL/GenBank/DDBJ whole genome shotgun (WGS) entry which is preliminary data.</text>
</comment>
<gene>
    <name evidence="1" type="ORF">TPAR_03800</name>
</gene>
<dbReference type="GO" id="GO:0020037">
    <property type="term" value="F:heme binding"/>
    <property type="evidence" value="ECO:0007669"/>
    <property type="project" value="InterPro"/>
</dbReference>
<evidence type="ECO:0000313" key="1">
    <source>
        <dbReference type="EMBL" id="POR35988.1"/>
    </source>
</evidence>
<dbReference type="OrthoDB" id="1055148at2759"/>